<accession>S8BZA6</accession>
<organism evidence="2 3">
    <name type="scientific">Genlisea aurea</name>
    <dbReference type="NCBI Taxonomy" id="192259"/>
    <lineage>
        <taxon>Eukaryota</taxon>
        <taxon>Viridiplantae</taxon>
        <taxon>Streptophyta</taxon>
        <taxon>Embryophyta</taxon>
        <taxon>Tracheophyta</taxon>
        <taxon>Spermatophyta</taxon>
        <taxon>Magnoliopsida</taxon>
        <taxon>eudicotyledons</taxon>
        <taxon>Gunneridae</taxon>
        <taxon>Pentapetalae</taxon>
        <taxon>asterids</taxon>
        <taxon>lamiids</taxon>
        <taxon>Lamiales</taxon>
        <taxon>Lentibulariaceae</taxon>
        <taxon>Genlisea</taxon>
    </lineage>
</organism>
<keyword evidence="3" id="KW-1185">Reference proteome</keyword>
<name>S8BZA6_9LAMI</name>
<dbReference type="AlphaFoldDB" id="S8BZA6"/>
<sequence>MRDATTEREKNKNLKQEFIALRDSNSTTRDNLADTDETVALQTEEIESLKCKLAEQAEQSDNLNSALTLQMREANIAKNELAELKKNMEAALEGHSHKYPSQALKVHQVICHPRGHKHQILKDLLHPRGHTHKTHMCAHKLYQEYLATSHHNSLMQFP</sequence>
<dbReference type="Proteomes" id="UP000015453">
    <property type="component" value="Unassembled WGS sequence"/>
</dbReference>
<evidence type="ECO:0000256" key="1">
    <source>
        <dbReference type="SAM" id="Coils"/>
    </source>
</evidence>
<feature type="coiled-coil region" evidence="1">
    <location>
        <begin position="39"/>
        <end position="98"/>
    </location>
</feature>
<reference evidence="2 3" key="1">
    <citation type="journal article" date="2013" name="BMC Genomics">
        <title>The miniature genome of a carnivorous plant Genlisea aurea contains a low number of genes and short non-coding sequences.</title>
        <authorList>
            <person name="Leushkin E.V."/>
            <person name="Sutormin R.A."/>
            <person name="Nabieva E.R."/>
            <person name="Penin A.A."/>
            <person name="Kondrashov A.S."/>
            <person name="Logacheva M.D."/>
        </authorList>
    </citation>
    <scope>NUCLEOTIDE SEQUENCE [LARGE SCALE GENOMIC DNA]</scope>
</reference>
<evidence type="ECO:0000313" key="2">
    <source>
        <dbReference type="EMBL" id="EPS57496.1"/>
    </source>
</evidence>
<evidence type="ECO:0000313" key="3">
    <source>
        <dbReference type="Proteomes" id="UP000015453"/>
    </source>
</evidence>
<dbReference type="EMBL" id="AUSU01010163">
    <property type="protein sequence ID" value="EPS57496.1"/>
    <property type="molecule type" value="Genomic_DNA"/>
</dbReference>
<gene>
    <name evidence="2" type="ORF">M569_17321</name>
</gene>
<proteinExistence type="predicted"/>
<keyword evidence="1" id="KW-0175">Coiled coil</keyword>
<comment type="caution">
    <text evidence="2">The sequence shown here is derived from an EMBL/GenBank/DDBJ whole genome shotgun (WGS) entry which is preliminary data.</text>
</comment>
<protein>
    <submittedName>
        <fullName evidence="2">Uncharacterized protein</fullName>
    </submittedName>
</protein>